<proteinExistence type="predicted"/>
<organism evidence="2 3">
    <name type="scientific">Georgenia deserti</name>
    <dbReference type="NCBI Taxonomy" id="2093781"/>
    <lineage>
        <taxon>Bacteria</taxon>
        <taxon>Bacillati</taxon>
        <taxon>Actinomycetota</taxon>
        <taxon>Actinomycetes</taxon>
        <taxon>Micrococcales</taxon>
        <taxon>Bogoriellaceae</taxon>
        <taxon>Georgenia</taxon>
    </lineage>
</organism>
<dbReference type="Gene3D" id="2.30.110.10">
    <property type="entry name" value="Electron Transport, Fmn-binding Protein, Chain A"/>
    <property type="match status" value="1"/>
</dbReference>
<protein>
    <submittedName>
        <fullName evidence="2">Pyridoxamine 5'-phosphate oxidase family protein</fullName>
    </submittedName>
</protein>
<name>A0ABW4L358_9MICO</name>
<dbReference type="SUPFAM" id="SSF50475">
    <property type="entry name" value="FMN-binding split barrel"/>
    <property type="match status" value="1"/>
</dbReference>
<dbReference type="RefSeq" id="WP_388005189.1">
    <property type="nucleotide sequence ID" value="NZ_JBHUEE010000004.1"/>
</dbReference>
<keyword evidence="3" id="KW-1185">Reference proteome</keyword>
<dbReference type="InterPro" id="IPR012349">
    <property type="entry name" value="Split_barrel_FMN-bd"/>
</dbReference>
<dbReference type="EMBL" id="JBHUEE010000004">
    <property type="protein sequence ID" value="MFD1717923.1"/>
    <property type="molecule type" value="Genomic_DNA"/>
</dbReference>
<dbReference type="Pfam" id="PF01243">
    <property type="entry name" value="PNPOx_N"/>
    <property type="match status" value="1"/>
</dbReference>
<feature type="domain" description="Pyridoxamine 5'-phosphate oxidase N-terminal" evidence="1">
    <location>
        <begin position="28"/>
        <end position="132"/>
    </location>
</feature>
<sequence length="151" mass="17050">MNVPITQPRTPEQRRRDTEHRLANDVDCWVASASDDAAYLIPLSFSWDGRTLLLAMARSQRTGANLAKNPTVRIALGATRDVVLIDGDVDILGIDELPPEEGDRFAARCGFDPRSLAGYSWFRVTPRRIQAWREEDELSGRDLMRAGRWLV</sequence>
<comment type="caution">
    <text evidence="2">The sequence shown here is derived from an EMBL/GenBank/DDBJ whole genome shotgun (WGS) entry which is preliminary data.</text>
</comment>
<accession>A0ABW4L358</accession>
<dbReference type="Proteomes" id="UP001597277">
    <property type="component" value="Unassembled WGS sequence"/>
</dbReference>
<reference evidence="3" key="1">
    <citation type="journal article" date="2019" name="Int. J. Syst. Evol. Microbiol.">
        <title>The Global Catalogue of Microorganisms (GCM) 10K type strain sequencing project: providing services to taxonomists for standard genome sequencing and annotation.</title>
        <authorList>
            <consortium name="The Broad Institute Genomics Platform"/>
            <consortium name="The Broad Institute Genome Sequencing Center for Infectious Disease"/>
            <person name="Wu L."/>
            <person name="Ma J."/>
        </authorList>
    </citation>
    <scope>NUCLEOTIDE SEQUENCE [LARGE SCALE GENOMIC DNA]</scope>
    <source>
        <strain evidence="3">JCM 17130</strain>
    </source>
</reference>
<gene>
    <name evidence="2" type="ORF">ACFSE6_08760</name>
</gene>
<evidence type="ECO:0000259" key="1">
    <source>
        <dbReference type="Pfam" id="PF01243"/>
    </source>
</evidence>
<dbReference type="InterPro" id="IPR011576">
    <property type="entry name" value="Pyridox_Oxase_N"/>
</dbReference>
<evidence type="ECO:0000313" key="3">
    <source>
        <dbReference type="Proteomes" id="UP001597277"/>
    </source>
</evidence>
<evidence type="ECO:0000313" key="2">
    <source>
        <dbReference type="EMBL" id="MFD1717923.1"/>
    </source>
</evidence>